<protein>
    <submittedName>
        <fullName evidence="3">Uncharacterized protein</fullName>
    </submittedName>
</protein>
<evidence type="ECO:0000256" key="2">
    <source>
        <dbReference type="SAM" id="MobiDB-lite"/>
    </source>
</evidence>
<feature type="compositionally biased region" description="Low complexity" evidence="2">
    <location>
        <begin position="28"/>
        <end position="39"/>
    </location>
</feature>
<evidence type="ECO:0000313" key="3">
    <source>
        <dbReference type="EMBL" id="KIM34184.1"/>
    </source>
</evidence>
<feature type="coiled-coil region" evidence="1">
    <location>
        <begin position="278"/>
        <end position="314"/>
    </location>
</feature>
<keyword evidence="4" id="KW-1185">Reference proteome</keyword>
<dbReference type="Proteomes" id="UP000054097">
    <property type="component" value="Unassembled WGS sequence"/>
</dbReference>
<organism evidence="3 4">
    <name type="scientific">Serendipita vermifera MAFF 305830</name>
    <dbReference type="NCBI Taxonomy" id="933852"/>
    <lineage>
        <taxon>Eukaryota</taxon>
        <taxon>Fungi</taxon>
        <taxon>Dikarya</taxon>
        <taxon>Basidiomycota</taxon>
        <taxon>Agaricomycotina</taxon>
        <taxon>Agaricomycetes</taxon>
        <taxon>Sebacinales</taxon>
        <taxon>Serendipitaceae</taxon>
        <taxon>Serendipita</taxon>
    </lineage>
</organism>
<dbReference type="OrthoDB" id="3222677at2759"/>
<accession>A0A0C3BQ31</accession>
<dbReference type="HOGENOM" id="CLU_837188_0_0_1"/>
<dbReference type="EMBL" id="KN824277">
    <property type="protein sequence ID" value="KIM34184.1"/>
    <property type="molecule type" value="Genomic_DNA"/>
</dbReference>
<name>A0A0C3BQ31_SERVB</name>
<sequence>MAHLSHTSPMYIPSAGSKRNSSPIGARLSSSPLPGSSFFDAKPSSVSSASVLRTTPPMGSSLRPPTLQRSKSINAGPSRPQTPAHHPTTPPAHHHPPTDTMPARPRTPNMPHRLNTMPIGTAPERPPVPTRSSTLPHARSHSAGGGNGNSGTYPFVLDDEESDANRRRVRAEMMQWVKSEVESIEKETSETAKRNLENIRKNIRRRGSITVEPPTPIRIAEENSNPFHYVRKPQSRRGSVDSAVAGGWKPVEIPRKAKDWERWAENKVQARRRLDEVWRNEENVVDEAERLIKETQTQEKIRRERDARKQWERQAFLEKVIVFIILVLTAMC</sequence>
<dbReference type="AlphaFoldDB" id="A0A0C3BQ31"/>
<feature type="compositionally biased region" description="Polar residues" evidence="2">
    <location>
        <begin position="44"/>
        <end position="53"/>
    </location>
</feature>
<evidence type="ECO:0000256" key="1">
    <source>
        <dbReference type="SAM" id="Coils"/>
    </source>
</evidence>
<reference evidence="3 4" key="1">
    <citation type="submission" date="2014-04" db="EMBL/GenBank/DDBJ databases">
        <authorList>
            <consortium name="DOE Joint Genome Institute"/>
            <person name="Kuo A."/>
            <person name="Zuccaro A."/>
            <person name="Kohler A."/>
            <person name="Nagy L.G."/>
            <person name="Floudas D."/>
            <person name="Copeland A."/>
            <person name="Barry K.W."/>
            <person name="Cichocki N."/>
            <person name="Veneault-Fourrey C."/>
            <person name="LaButti K."/>
            <person name="Lindquist E.A."/>
            <person name="Lipzen A."/>
            <person name="Lundell T."/>
            <person name="Morin E."/>
            <person name="Murat C."/>
            <person name="Sun H."/>
            <person name="Tunlid A."/>
            <person name="Henrissat B."/>
            <person name="Grigoriev I.V."/>
            <person name="Hibbett D.S."/>
            <person name="Martin F."/>
            <person name="Nordberg H.P."/>
            <person name="Cantor M.N."/>
            <person name="Hua S.X."/>
        </authorList>
    </citation>
    <scope>NUCLEOTIDE SEQUENCE [LARGE SCALE GENOMIC DNA]</scope>
    <source>
        <strain evidence="3 4">MAFF 305830</strain>
    </source>
</reference>
<proteinExistence type="predicted"/>
<feature type="region of interest" description="Disordered" evidence="2">
    <location>
        <begin position="1"/>
        <end position="157"/>
    </location>
</feature>
<keyword evidence="1" id="KW-0175">Coiled coil</keyword>
<reference evidence="4" key="2">
    <citation type="submission" date="2015-01" db="EMBL/GenBank/DDBJ databases">
        <title>Evolutionary Origins and Diversification of the Mycorrhizal Mutualists.</title>
        <authorList>
            <consortium name="DOE Joint Genome Institute"/>
            <consortium name="Mycorrhizal Genomics Consortium"/>
            <person name="Kohler A."/>
            <person name="Kuo A."/>
            <person name="Nagy L.G."/>
            <person name="Floudas D."/>
            <person name="Copeland A."/>
            <person name="Barry K.W."/>
            <person name="Cichocki N."/>
            <person name="Veneault-Fourrey C."/>
            <person name="LaButti K."/>
            <person name="Lindquist E.A."/>
            <person name="Lipzen A."/>
            <person name="Lundell T."/>
            <person name="Morin E."/>
            <person name="Murat C."/>
            <person name="Riley R."/>
            <person name="Ohm R."/>
            <person name="Sun H."/>
            <person name="Tunlid A."/>
            <person name="Henrissat B."/>
            <person name="Grigoriev I.V."/>
            <person name="Hibbett D.S."/>
            <person name="Martin F."/>
        </authorList>
    </citation>
    <scope>NUCLEOTIDE SEQUENCE [LARGE SCALE GENOMIC DNA]</scope>
    <source>
        <strain evidence="4">MAFF 305830</strain>
    </source>
</reference>
<gene>
    <name evidence="3" type="ORF">M408DRAFT_91769</name>
</gene>
<evidence type="ECO:0000313" key="4">
    <source>
        <dbReference type="Proteomes" id="UP000054097"/>
    </source>
</evidence>